<dbReference type="RefSeq" id="WP_069664992.1">
    <property type="nucleotide sequence ID" value="NZ_JBHUJJ010000001.1"/>
</dbReference>
<evidence type="ECO:0000256" key="1">
    <source>
        <dbReference type="ARBA" id="ARBA00023121"/>
    </source>
</evidence>
<dbReference type="InterPro" id="IPR004007">
    <property type="entry name" value="DhaL_dom"/>
</dbReference>
<keyword evidence="1" id="KW-0446">Lipid-binding</keyword>
<dbReference type="PANTHER" id="PTHR33434">
    <property type="entry name" value="DEGV DOMAIN-CONTAINING PROTEIN DR_1986-RELATED"/>
    <property type="match status" value="1"/>
</dbReference>
<gene>
    <name evidence="3" type="ORF">BCR25_12070</name>
</gene>
<dbReference type="InterPro" id="IPR048394">
    <property type="entry name" value="FakA-like_M"/>
</dbReference>
<dbReference type="InterPro" id="IPR043168">
    <property type="entry name" value="DegV_C"/>
</dbReference>
<dbReference type="AlphaFoldDB" id="A0A1E5G7J6"/>
<dbReference type="Pfam" id="PF21645">
    <property type="entry name" value="FakA-like_M"/>
    <property type="match status" value="1"/>
</dbReference>
<dbReference type="InterPro" id="IPR050270">
    <property type="entry name" value="DegV_domain_contain"/>
</dbReference>
<dbReference type="Gene3D" id="3.40.50.10170">
    <property type="match status" value="1"/>
</dbReference>
<dbReference type="SUPFAM" id="SSF82549">
    <property type="entry name" value="DAK1/DegV-like"/>
    <property type="match status" value="1"/>
</dbReference>
<dbReference type="PROSITE" id="PS51480">
    <property type="entry name" value="DHAL"/>
    <property type="match status" value="1"/>
</dbReference>
<dbReference type="SUPFAM" id="SSF101473">
    <property type="entry name" value="DhaL-like"/>
    <property type="match status" value="1"/>
</dbReference>
<organism evidence="3 4">
    <name type="scientific">Enterococcus termitis</name>
    <dbReference type="NCBI Taxonomy" id="332950"/>
    <lineage>
        <taxon>Bacteria</taxon>
        <taxon>Bacillati</taxon>
        <taxon>Bacillota</taxon>
        <taxon>Bacilli</taxon>
        <taxon>Lactobacillales</taxon>
        <taxon>Enterococcaceae</taxon>
        <taxon>Enterococcus</taxon>
    </lineage>
</organism>
<dbReference type="GO" id="GO:0004371">
    <property type="term" value="F:glycerone kinase activity"/>
    <property type="evidence" value="ECO:0007669"/>
    <property type="project" value="InterPro"/>
</dbReference>
<accession>A0A1E5G7J6</accession>
<dbReference type="PROSITE" id="PS51482">
    <property type="entry name" value="DEGV"/>
    <property type="match status" value="1"/>
</dbReference>
<dbReference type="Pfam" id="PF02734">
    <property type="entry name" value="Dak2"/>
    <property type="match status" value="1"/>
</dbReference>
<dbReference type="Proteomes" id="UP000095094">
    <property type="component" value="Unassembled WGS sequence"/>
</dbReference>
<protein>
    <submittedName>
        <fullName evidence="3">Fatty acid-binding protein DegV</fullName>
    </submittedName>
</protein>
<dbReference type="SMART" id="SM01120">
    <property type="entry name" value="Dak2"/>
    <property type="match status" value="1"/>
</dbReference>
<dbReference type="GO" id="GO:0008289">
    <property type="term" value="F:lipid binding"/>
    <property type="evidence" value="ECO:0007669"/>
    <property type="project" value="UniProtKB-KW"/>
</dbReference>
<feature type="domain" description="DhaL" evidence="2">
    <location>
        <begin position="13"/>
        <end position="204"/>
    </location>
</feature>
<dbReference type="InterPro" id="IPR033470">
    <property type="entry name" value="FakA-like_C"/>
</dbReference>
<dbReference type="Gene3D" id="3.30.1180.10">
    <property type="match status" value="1"/>
</dbReference>
<dbReference type="SMART" id="SM01121">
    <property type="entry name" value="Dak1_2"/>
    <property type="match status" value="1"/>
</dbReference>
<dbReference type="PATRIC" id="fig|332950.4.peg.3578"/>
<dbReference type="NCBIfam" id="TIGR00762">
    <property type="entry name" value="DegV"/>
    <property type="match status" value="1"/>
</dbReference>
<evidence type="ECO:0000259" key="2">
    <source>
        <dbReference type="PROSITE" id="PS51480"/>
    </source>
</evidence>
<comment type="caution">
    <text evidence="3">The sequence shown here is derived from an EMBL/GenBank/DDBJ whole genome shotgun (WGS) entry which is preliminary data.</text>
</comment>
<evidence type="ECO:0000313" key="4">
    <source>
        <dbReference type="Proteomes" id="UP000095094"/>
    </source>
</evidence>
<evidence type="ECO:0000313" key="3">
    <source>
        <dbReference type="EMBL" id="OEG08672.1"/>
    </source>
</evidence>
<dbReference type="PANTHER" id="PTHR33434:SF8">
    <property type="entry name" value="DEGV DOMAIN-CONTAINING PROTEIN SPR1019"/>
    <property type="match status" value="1"/>
</dbReference>
<sequence length="608" mass="67373">MKNDTSDQVIDSKELLFAFQQGAIQLINQKQELNKINVFPVSDGDTGSNLASLMQSILEATAGEADSVVDVFERIADASLIGARGNSGIIFAQYFNGIYNNLLHLDEKNSVRSFVQSVKLAIVEAYQAIENPVEGTIITVIRSWAEALSEGEQRSPLEKKLSSALLAAKSALDNTTEQLKILKKNQVVDAGAKGFYLFIEGFTQGFITKTGSVQNFLHDNEILPSTYSHDAHPDTSEPTYRYCTEILLDNVALSKQEIQEKIKPLGDSLIVAVNRGKARIHIHSNHPDKVLECLSELGTVLQQKADDMLLQYRVNQNKSQSIALVTDSIADLPADYILNEQIHVLPMNILIGDASYIDKVTIQNNRLFTLVENKQQRATSAQPNIKTVENLFSFLENKYDSIIVITVADKLSGTYQAVRQVVKKKETKMRIEVIDSKLNSAAEGLLVMKANEWIKKGFSFEEVVERIKNKRGKIKILVSVDDLDPMIDSGRIPQIAGRFVKKINLKPIVSLNEVGEGKLSDFAFSLNGNEKKIIRLLKKLNKEHTIKRYAVIHADAEKRAQSWSRKLEEQLGIASSYLMDISTVVALSAGQGSVAVAVELENEGGDEA</sequence>
<dbReference type="GO" id="GO:0006071">
    <property type="term" value="P:glycerol metabolic process"/>
    <property type="evidence" value="ECO:0007669"/>
    <property type="project" value="InterPro"/>
</dbReference>
<keyword evidence="4" id="KW-1185">Reference proteome</keyword>
<dbReference type="InterPro" id="IPR036117">
    <property type="entry name" value="DhaL_dom_sf"/>
</dbReference>
<dbReference type="InterPro" id="IPR003797">
    <property type="entry name" value="DegV"/>
</dbReference>
<dbReference type="Gene3D" id="1.25.40.340">
    <property type="match status" value="1"/>
</dbReference>
<reference evidence="4" key="1">
    <citation type="submission" date="2016-09" db="EMBL/GenBank/DDBJ databases">
        <authorList>
            <person name="Gulvik C.A."/>
        </authorList>
    </citation>
    <scope>NUCLEOTIDE SEQUENCE [LARGE SCALE GENOMIC DNA]</scope>
    <source>
        <strain evidence="4">LMG 8895</strain>
    </source>
</reference>
<dbReference type="Pfam" id="PF02645">
    <property type="entry name" value="DegV"/>
    <property type="match status" value="1"/>
</dbReference>
<proteinExistence type="predicted"/>
<dbReference type="EMBL" id="MIJY01000046">
    <property type="protein sequence ID" value="OEG08672.1"/>
    <property type="molecule type" value="Genomic_DNA"/>
</dbReference>
<dbReference type="OrthoDB" id="9760324at2"/>
<name>A0A1E5G7J6_9ENTE</name>